<keyword evidence="1" id="KW-0812">Transmembrane</keyword>
<reference evidence="4 5" key="1">
    <citation type="submission" date="2019-11" db="EMBL/GenBank/DDBJ databases">
        <title>Novel species isolated from a subtropical stream in China.</title>
        <authorList>
            <person name="Lu H."/>
        </authorList>
    </citation>
    <scope>NUCLEOTIDE SEQUENCE [LARGE SCALE GENOMIC DNA]</scope>
    <source>
        <strain evidence="4 5">FT80W</strain>
    </source>
</reference>
<evidence type="ECO:0000259" key="3">
    <source>
        <dbReference type="Pfam" id="PF07589"/>
    </source>
</evidence>
<keyword evidence="1" id="KW-1133">Transmembrane helix</keyword>
<dbReference type="EMBL" id="WKJK01000030">
    <property type="protein sequence ID" value="MRW94532.1"/>
    <property type="molecule type" value="Genomic_DNA"/>
</dbReference>
<gene>
    <name evidence="4" type="ORF">GJ699_31645</name>
</gene>
<feature type="signal peptide" evidence="2">
    <location>
        <begin position="1"/>
        <end position="28"/>
    </location>
</feature>
<dbReference type="AlphaFoldDB" id="A0A6I2L9Z0"/>
<keyword evidence="5" id="KW-1185">Reference proteome</keyword>
<evidence type="ECO:0000313" key="5">
    <source>
        <dbReference type="Proteomes" id="UP000433309"/>
    </source>
</evidence>
<proteinExistence type="predicted"/>
<feature type="domain" description="Ice-binding protein C-terminal" evidence="3">
    <location>
        <begin position="177"/>
        <end position="203"/>
    </location>
</feature>
<sequence>MPSLTSARRALAGALLTVAAFIASPAQAVAVGAYYMANVSETITQLSADSWRYSFTINNLSAVVAGDPVYFGEQTKLTGYIVPYYTDAGISDITAATGWTITTASSNPFGLETAGTLIFTATTGYEIAAGASLGGFSYVAGYGPVEAPFMAGFIGFSLVGDPSIPGSPSALGDGLQPVPEPATYGMMLAGLGLLGLLAGRRTRRCS</sequence>
<evidence type="ECO:0000256" key="2">
    <source>
        <dbReference type="SAM" id="SignalP"/>
    </source>
</evidence>
<comment type="caution">
    <text evidence="4">The sequence shown here is derived from an EMBL/GenBank/DDBJ whole genome shotgun (WGS) entry which is preliminary data.</text>
</comment>
<dbReference type="Pfam" id="PF07589">
    <property type="entry name" value="PEP-CTERM"/>
    <property type="match status" value="1"/>
</dbReference>
<keyword evidence="2" id="KW-0732">Signal</keyword>
<feature type="chain" id="PRO_5026088754" evidence="2">
    <location>
        <begin position="29"/>
        <end position="206"/>
    </location>
</feature>
<dbReference type="NCBIfam" id="TIGR02595">
    <property type="entry name" value="PEP_CTERM"/>
    <property type="match status" value="1"/>
</dbReference>
<protein>
    <submittedName>
        <fullName evidence="4">PEP-CTERM sorting domain-containing protein</fullName>
    </submittedName>
</protein>
<organism evidence="4 5">
    <name type="scientific">Duganella guangzhouensis</name>
    <dbReference type="NCBI Taxonomy" id="2666084"/>
    <lineage>
        <taxon>Bacteria</taxon>
        <taxon>Pseudomonadati</taxon>
        <taxon>Pseudomonadota</taxon>
        <taxon>Betaproteobacteria</taxon>
        <taxon>Burkholderiales</taxon>
        <taxon>Oxalobacteraceae</taxon>
        <taxon>Telluria group</taxon>
        <taxon>Duganella</taxon>
    </lineage>
</organism>
<dbReference type="Proteomes" id="UP000433309">
    <property type="component" value="Unassembled WGS sequence"/>
</dbReference>
<evidence type="ECO:0000313" key="4">
    <source>
        <dbReference type="EMBL" id="MRW94532.1"/>
    </source>
</evidence>
<feature type="transmembrane region" description="Helical" evidence="1">
    <location>
        <begin position="182"/>
        <end position="199"/>
    </location>
</feature>
<dbReference type="RefSeq" id="WP_154383408.1">
    <property type="nucleotide sequence ID" value="NZ_WKJK01000030.1"/>
</dbReference>
<keyword evidence="1" id="KW-0472">Membrane</keyword>
<name>A0A6I2L9Z0_9BURK</name>
<accession>A0A6I2L9Z0</accession>
<dbReference type="InterPro" id="IPR013424">
    <property type="entry name" value="Ice-binding_C"/>
</dbReference>
<evidence type="ECO:0000256" key="1">
    <source>
        <dbReference type="SAM" id="Phobius"/>
    </source>
</evidence>